<dbReference type="VEuPathDB" id="FungiDB:DIURU_001831"/>
<comment type="caution">
    <text evidence="1">The sequence shown here is derived from an EMBL/GenBank/DDBJ whole genome shotgun (WGS) entry which is preliminary data.</text>
</comment>
<dbReference type="AlphaFoldDB" id="A0A642UUS4"/>
<gene>
    <name evidence="1" type="ORF">DIURU_001831</name>
</gene>
<dbReference type="EMBL" id="SWFT01000053">
    <property type="protein sequence ID" value="KAA8904755.1"/>
    <property type="molecule type" value="Genomic_DNA"/>
</dbReference>
<reference evidence="1 2" key="1">
    <citation type="submission" date="2019-07" db="EMBL/GenBank/DDBJ databases">
        <title>Genome assembly of two rare yeast pathogens: Diutina rugosa and Trichomonascus ciferrii.</title>
        <authorList>
            <person name="Mixao V."/>
            <person name="Saus E."/>
            <person name="Hansen A."/>
            <person name="Lass-Flor C."/>
            <person name="Gabaldon T."/>
        </authorList>
    </citation>
    <scope>NUCLEOTIDE SEQUENCE [LARGE SCALE GENOMIC DNA]</scope>
    <source>
        <strain evidence="1 2">CBS 613</strain>
    </source>
</reference>
<dbReference type="GeneID" id="54780484"/>
<accession>A0A642UUS4</accession>
<proteinExistence type="predicted"/>
<keyword evidence="2" id="KW-1185">Reference proteome</keyword>
<evidence type="ECO:0000313" key="2">
    <source>
        <dbReference type="Proteomes" id="UP000449547"/>
    </source>
</evidence>
<protein>
    <submittedName>
        <fullName evidence="1">Uncharacterized protein</fullName>
    </submittedName>
</protein>
<dbReference type="Proteomes" id="UP000449547">
    <property type="component" value="Unassembled WGS sequence"/>
</dbReference>
<dbReference type="RefSeq" id="XP_034013365.1">
    <property type="nucleotide sequence ID" value="XM_034154418.1"/>
</dbReference>
<evidence type="ECO:0000313" key="1">
    <source>
        <dbReference type="EMBL" id="KAA8904755.1"/>
    </source>
</evidence>
<name>A0A642UUS4_DIURU</name>
<sequence length="253" mass="28203">MDAITISPTTLAAIQAQLARVHAVTASPHRVKVNSKHSLIKELYHALECCQVNLVKISTQLKRARSKLDDDADTTVVETAVDIPETYKRDVDIVLHYNKLNSILHQSASVTWTQVFGYLDYQVRKSPSWWQVRVLLPDTISKSSSTEFDPPCRQIPEFVAIGASKGNRDLLRASATLWKCTVAILCHVLAKGSHLYGGNDLHVFSLLCGLVRESVVVSPLDLNQAMHEMVKLVAVVVHDYLEVCRHQAEIEAK</sequence>
<organism evidence="1 2">
    <name type="scientific">Diutina rugosa</name>
    <name type="common">Yeast</name>
    <name type="synonym">Candida rugosa</name>
    <dbReference type="NCBI Taxonomy" id="5481"/>
    <lineage>
        <taxon>Eukaryota</taxon>
        <taxon>Fungi</taxon>
        <taxon>Dikarya</taxon>
        <taxon>Ascomycota</taxon>
        <taxon>Saccharomycotina</taxon>
        <taxon>Pichiomycetes</taxon>
        <taxon>Debaryomycetaceae</taxon>
        <taxon>Diutina</taxon>
    </lineage>
</organism>